<comment type="subcellular location">
    <subcellularLocation>
        <location evidence="2">Nucleus</location>
    </subcellularLocation>
</comment>
<comment type="caution">
    <text evidence="13">The sequence shown here is derived from an EMBL/GenBank/DDBJ whole genome shotgun (WGS) entry which is preliminary data.</text>
</comment>
<evidence type="ECO:0000256" key="2">
    <source>
        <dbReference type="ARBA" id="ARBA00004123"/>
    </source>
</evidence>
<dbReference type="PANTHER" id="PTHR32194">
    <property type="entry name" value="METALLOPROTEASE TLDD"/>
    <property type="match status" value="1"/>
</dbReference>
<organism evidence="13 14">
    <name type="scientific">Wallemia ichthyophaga</name>
    <dbReference type="NCBI Taxonomy" id="245174"/>
    <lineage>
        <taxon>Eukaryota</taxon>
        <taxon>Fungi</taxon>
        <taxon>Dikarya</taxon>
        <taxon>Basidiomycota</taxon>
        <taxon>Wallemiomycotina</taxon>
        <taxon>Wallemiomycetes</taxon>
        <taxon>Wallemiales</taxon>
        <taxon>Wallemiaceae</taxon>
        <taxon>Wallemia</taxon>
    </lineage>
</organism>
<dbReference type="GO" id="GO:0019774">
    <property type="term" value="C:proteasome core complex, beta-subunit complex"/>
    <property type="evidence" value="ECO:0007669"/>
    <property type="project" value="UniProtKB-ARBA"/>
</dbReference>
<name>A0A4T0J289_WALIC</name>
<evidence type="ECO:0000256" key="5">
    <source>
        <dbReference type="ARBA" id="ARBA00022670"/>
    </source>
</evidence>
<dbReference type="PROSITE" id="PS51476">
    <property type="entry name" value="PROTEASOME_BETA_2"/>
    <property type="match status" value="1"/>
</dbReference>
<keyword evidence="10" id="KW-0539">Nucleus</keyword>
<evidence type="ECO:0000256" key="6">
    <source>
        <dbReference type="ARBA" id="ARBA00022698"/>
    </source>
</evidence>
<evidence type="ECO:0000256" key="4">
    <source>
        <dbReference type="ARBA" id="ARBA00022490"/>
    </source>
</evidence>
<dbReference type="SMART" id="SM00670">
    <property type="entry name" value="PINc"/>
    <property type="match status" value="1"/>
</dbReference>
<dbReference type="GO" id="GO:0005634">
    <property type="term" value="C:nucleus"/>
    <property type="evidence" value="ECO:0007669"/>
    <property type="project" value="UniProtKB-SubCell"/>
</dbReference>
<evidence type="ECO:0000259" key="12">
    <source>
        <dbReference type="SMART" id="SM00670"/>
    </source>
</evidence>
<evidence type="ECO:0000256" key="10">
    <source>
        <dbReference type="ARBA" id="ARBA00023242"/>
    </source>
</evidence>
<keyword evidence="4" id="KW-0963">Cytoplasm</keyword>
<evidence type="ECO:0000256" key="9">
    <source>
        <dbReference type="ARBA" id="ARBA00023145"/>
    </source>
</evidence>
<dbReference type="CDD" id="cd03762">
    <property type="entry name" value="proteasome_beta_type_6"/>
    <property type="match status" value="1"/>
</dbReference>
<sequence>MTHADAQRLKKGEVNLGTSIMAVEFEGGVVIGADSRTTMGSYIANRVTDKLTHIHDRIYCCRSGSAADTQAVADIVAYHLSMFSVQQGERPNTHTAAALFNQLCYGNKDRLSAGIIVAGYDKENGGSVYNIPLGGGMFKQPWAIGGSGSTYVYGYCDATYKDGMNKDETVHFVKNTLALAMSRDGSSGGTIRMCVITDDGVQRLFVPGNELPQFWEPQVNVNKPAHQLAMEAEDNYPASTNNGPVILTIDGLNEESCETEYTMELDAMDTETDSLNVVDNQIDDIMAVDVHTDTFPSSVLILDTNILISNLDFLKSLHSLLRSNLCPPFGIVVPDIVIRELDAQKDSNRGISHLSRAALTWCLDCAKSSNSLVKFERSSLIDAENDDRIIGCAAHLQSKILVLLFTNDKSLAIKAESVGG</sequence>
<dbReference type="PRINTS" id="PR00141">
    <property type="entry name" value="PROTEASOME"/>
</dbReference>
<keyword evidence="5" id="KW-0645">Protease</keyword>
<dbReference type="InterPro" id="IPR023333">
    <property type="entry name" value="Proteasome_suB-type"/>
</dbReference>
<dbReference type="GO" id="GO:0004298">
    <property type="term" value="F:threonine-type endopeptidase activity"/>
    <property type="evidence" value="ECO:0007669"/>
    <property type="project" value="UniProtKB-KW"/>
</dbReference>
<evidence type="ECO:0000256" key="1">
    <source>
        <dbReference type="ARBA" id="ARBA00001198"/>
    </source>
</evidence>
<dbReference type="SUPFAM" id="SSF56235">
    <property type="entry name" value="N-terminal nucleophile aminohydrolases (Ntn hydrolases)"/>
    <property type="match status" value="1"/>
</dbReference>
<proteinExistence type="predicted"/>
<keyword evidence="9" id="KW-0865">Zymogen</keyword>
<dbReference type="AlphaFoldDB" id="A0A4T0J289"/>
<comment type="catalytic activity">
    <reaction evidence="1">
        <text>Cleavage of peptide bonds with very broad specificity.</text>
        <dbReference type="EC" id="3.4.25.1"/>
    </reaction>
</comment>
<evidence type="ECO:0000256" key="7">
    <source>
        <dbReference type="ARBA" id="ARBA00022801"/>
    </source>
</evidence>
<keyword evidence="8" id="KW-0647">Proteasome</keyword>
<feature type="active site" description="Nucleophile" evidence="11">
    <location>
        <position position="18"/>
    </location>
</feature>
<dbReference type="SUPFAM" id="SSF88723">
    <property type="entry name" value="PIN domain-like"/>
    <property type="match status" value="1"/>
</dbReference>
<dbReference type="GO" id="GO:0004540">
    <property type="term" value="F:RNA nuclease activity"/>
    <property type="evidence" value="ECO:0007669"/>
    <property type="project" value="UniProtKB-ARBA"/>
</dbReference>
<dbReference type="Pfam" id="PF00227">
    <property type="entry name" value="Proteasome"/>
    <property type="match status" value="1"/>
</dbReference>
<dbReference type="Gene3D" id="3.60.20.10">
    <property type="entry name" value="Glutamine Phosphoribosylpyrophosphate, subunit 1, domain 1"/>
    <property type="match status" value="1"/>
</dbReference>
<dbReference type="InterPro" id="IPR016050">
    <property type="entry name" value="Proteasome_bsu_CS"/>
</dbReference>
<dbReference type="InterPro" id="IPR029055">
    <property type="entry name" value="Ntn_hydrolases_N"/>
</dbReference>
<gene>
    <name evidence="13" type="ORF">E3P86_02508</name>
</gene>
<reference evidence="13 14" key="1">
    <citation type="submission" date="2019-03" db="EMBL/GenBank/DDBJ databases">
        <title>Sequencing 23 genomes of Wallemia ichthyophaga.</title>
        <authorList>
            <person name="Gostincar C."/>
        </authorList>
    </citation>
    <scope>NUCLEOTIDE SEQUENCE [LARGE SCALE GENOMIC DNA]</scope>
    <source>
        <strain evidence="13 14">EXF-6200</strain>
    </source>
</reference>
<feature type="domain" description="PIN" evidence="12">
    <location>
        <begin position="298"/>
        <end position="413"/>
    </location>
</feature>
<dbReference type="PROSITE" id="PS00854">
    <property type="entry name" value="PROTEASOME_BETA_1"/>
    <property type="match status" value="1"/>
</dbReference>
<dbReference type="GO" id="GO:0005737">
    <property type="term" value="C:cytoplasm"/>
    <property type="evidence" value="ECO:0007669"/>
    <property type="project" value="TreeGrafter"/>
</dbReference>
<dbReference type="Pfam" id="PF13638">
    <property type="entry name" value="PIN_4"/>
    <property type="match status" value="1"/>
</dbReference>
<dbReference type="InterPro" id="IPR029060">
    <property type="entry name" value="PIN-like_dom_sf"/>
</dbReference>
<evidence type="ECO:0000313" key="14">
    <source>
        <dbReference type="Proteomes" id="UP000310689"/>
    </source>
</evidence>
<dbReference type="PANTHER" id="PTHR32194:SF0">
    <property type="entry name" value="ATP-DEPENDENT PROTEASE SUBUNIT HSLV"/>
    <property type="match status" value="1"/>
</dbReference>
<evidence type="ECO:0000313" key="13">
    <source>
        <dbReference type="EMBL" id="TIB36443.1"/>
    </source>
</evidence>
<dbReference type="InterPro" id="IPR002716">
    <property type="entry name" value="PIN_dom"/>
</dbReference>
<dbReference type="CDD" id="cd18727">
    <property type="entry name" value="PIN_Swt1-like"/>
    <property type="match status" value="1"/>
</dbReference>
<dbReference type="EMBL" id="SPOI01000130">
    <property type="protein sequence ID" value="TIB36443.1"/>
    <property type="molecule type" value="Genomic_DNA"/>
</dbReference>
<evidence type="ECO:0000256" key="8">
    <source>
        <dbReference type="ARBA" id="ARBA00022942"/>
    </source>
</evidence>
<dbReference type="EC" id="3.4.25.1" evidence="3"/>
<accession>A0A4T0J289</accession>
<dbReference type="Proteomes" id="UP000310689">
    <property type="component" value="Unassembled WGS sequence"/>
</dbReference>
<dbReference type="Gene3D" id="3.40.50.1010">
    <property type="entry name" value="5'-nuclease"/>
    <property type="match status" value="1"/>
</dbReference>
<evidence type="ECO:0000256" key="3">
    <source>
        <dbReference type="ARBA" id="ARBA00012039"/>
    </source>
</evidence>
<keyword evidence="6" id="KW-0888">Threonine protease</keyword>
<protein>
    <recommendedName>
        <fullName evidence="3">proteasome endopeptidase complex</fullName>
        <ecNumber evidence="3">3.4.25.1</ecNumber>
    </recommendedName>
</protein>
<dbReference type="InterPro" id="IPR001353">
    <property type="entry name" value="Proteasome_sua/b"/>
</dbReference>
<dbReference type="InterPro" id="IPR000243">
    <property type="entry name" value="Pept_T1A_subB"/>
</dbReference>
<keyword evidence="7" id="KW-0378">Hydrolase</keyword>
<dbReference type="FunFam" id="3.60.20.10:FF:000010">
    <property type="entry name" value="Proteasome subunit beta type-1"/>
    <property type="match status" value="1"/>
</dbReference>
<evidence type="ECO:0000256" key="11">
    <source>
        <dbReference type="PIRSR" id="PIRSR600243-1"/>
    </source>
</evidence>
<dbReference type="GO" id="GO:0051603">
    <property type="term" value="P:proteolysis involved in protein catabolic process"/>
    <property type="evidence" value="ECO:0007669"/>
    <property type="project" value="InterPro"/>
</dbReference>